<dbReference type="Proteomes" id="UP001163321">
    <property type="component" value="Chromosome 9"/>
</dbReference>
<evidence type="ECO:0000313" key="2">
    <source>
        <dbReference type="Proteomes" id="UP001163321"/>
    </source>
</evidence>
<proteinExistence type="predicted"/>
<comment type="caution">
    <text evidence="1">The sequence shown here is derived from an EMBL/GenBank/DDBJ whole genome shotgun (WGS) entry which is preliminary data.</text>
</comment>
<sequence>MRRLLDELMRTGSVNMQASSPRLIVRIGYKSVNGPQSAIVTYNLNRDKWVLSTVKRLSDTGFYHDISLDNQMNFRVKVYSETSGTPWWNSVPNFLLLDDSNGDPFSTKLSVNMNKKQKVAIYKQGSDREIHIVHDGRFTIAHIDNPAHMTNIVHCVQEQTSSLAIGT</sequence>
<accession>A0ACC0VJ99</accession>
<organism evidence="1 2">
    <name type="scientific">Peronosclerospora sorghi</name>
    <dbReference type="NCBI Taxonomy" id="230839"/>
    <lineage>
        <taxon>Eukaryota</taxon>
        <taxon>Sar</taxon>
        <taxon>Stramenopiles</taxon>
        <taxon>Oomycota</taxon>
        <taxon>Peronosporomycetes</taxon>
        <taxon>Peronosporales</taxon>
        <taxon>Peronosporaceae</taxon>
        <taxon>Peronosclerospora</taxon>
    </lineage>
</organism>
<gene>
    <name evidence="1" type="ORF">PsorP6_013797</name>
</gene>
<evidence type="ECO:0000313" key="1">
    <source>
        <dbReference type="EMBL" id="KAI9905866.1"/>
    </source>
</evidence>
<dbReference type="EMBL" id="CM047588">
    <property type="protein sequence ID" value="KAI9905866.1"/>
    <property type="molecule type" value="Genomic_DNA"/>
</dbReference>
<name>A0ACC0VJ99_9STRA</name>
<keyword evidence="2" id="KW-1185">Reference proteome</keyword>
<reference evidence="1 2" key="1">
    <citation type="journal article" date="2022" name="bioRxiv">
        <title>The genome of the oomycete Peronosclerospora sorghi, a cosmopolitan pathogen of maize and sorghum, is inflated with dispersed pseudogenes.</title>
        <authorList>
            <person name="Fletcher K."/>
            <person name="Martin F."/>
            <person name="Isakeit T."/>
            <person name="Cavanaugh K."/>
            <person name="Magill C."/>
            <person name="Michelmore R."/>
        </authorList>
    </citation>
    <scope>NUCLEOTIDE SEQUENCE [LARGE SCALE GENOMIC DNA]</scope>
    <source>
        <strain evidence="1">P6</strain>
    </source>
</reference>
<protein>
    <submittedName>
        <fullName evidence="1">Uncharacterized protein</fullName>
    </submittedName>
</protein>